<evidence type="ECO:0000256" key="7">
    <source>
        <dbReference type="ARBA" id="ARBA00023004"/>
    </source>
</evidence>
<comment type="cofactor">
    <cofactor evidence="1 10">
        <name>heme</name>
        <dbReference type="ChEBI" id="CHEBI:30413"/>
    </cofactor>
</comment>
<dbReference type="Proteomes" id="UP000829720">
    <property type="component" value="Unassembled WGS sequence"/>
</dbReference>
<name>A0A8T3D1V4_9TELE</name>
<reference evidence="13" key="1">
    <citation type="submission" date="2021-01" db="EMBL/GenBank/DDBJ databases">
        <authorList>
            <person name="Zahm M."/>
            <person name="Roques C."/>
            <person name="Cabau C."/>
            <person name="Klopp C."/>
            <person name="Donnadieu C."/>
            <person name="Jouanno E."/>
            <person name="Lampietro C."/>
            <person name="Louis A."/>
            <person name="Herpin A."/>
            <person name="Echchiki A."/>
            <person name="Berthelot C."/>
            <person name="Parey E."/>
            <person name="Roest-Crollius H."/>
            <person name="Braasch I."/>
            <person name="Postlethwait J."/>
            <person name="Bobe J."/>
            <person name="Montfort J."/>
            <person name="Bouchez O."/>
            <person name="Begum T."/>
            <person name="Mejri S."/>
            <person name="Adams A."/>
            <person name="Chen W.-J."/>
            <person name="Guiguen Y."/>
        </authorList>
    </citation>
    <scope>NUCLEOTIDE SEQUENCE</scope>
    <source>
        <tissue evidence="13">Blood</tissue>
    </source>
</reference>
<dbReference type="GO" id="GO:0016712">
    <property type="term" value="F:oxidoreductase activity, acting on paired donors, with incorporation or reduction of molecular oxygen, reduced flavin or flavoprotein as one donor, and incorporation of one atom of oxygen"/>
    <property type="evidence" value="ECO:0007669"/>
    <property type="project" value="InterPro"/>
</dbReference>
<dbReference type="InterPro" id="IPR036396">
    <property type="entry name" value="Cyt_P450_sf"/>
</dbReference>
<keyword evidence="7 10" id="KW-0408">Iron</keyword>
<comment type="subcellular location">
    <subcellularLocation>
        <location evidence="2">Membrane</location>
    </subcellularLocation>
</comment>
<dbReference type="InterPro" id="IPR001128">
    <property type="entry name" value="Cyt_P450"/>
</dbReference>
<dbReference type="GO" id="GO:0020037">
    <property type="term" value="F:heme binding"/>
    <property type="evidence" value="ECO:0007669"/>
    <property type="project" value="InterPro"/>
</dbReference>
<dbReference type="GO" id="GO:0006805">
    <property type="term" value="P:xenobiotic metabolic process"/>
    <property type="evidence" value="ECO:0007669"/>
    <property type="project" value="TreeGrafter"/>
</dbReference>
<keyword evidence="5 10" id="KW-0479">Metal-binding</keyword>
<dbReference type="InterPro" id="IPR008069">
    <property type="entry name" value="Cyt_P450_E_grp-I_CYP2D-like"/>
</dbReference>
<dbReference type="FunFam" id="1.10.630.10:FF:000004">
    <property type="entry name" value="cytochrome P450 2D15 isoform X1"/>
    <property type="match status" value="1"/>
</dbReference>
<keyword evidence="8 11" id="KW-0503">Monooxygenase</keyword>
<sequence>MMDSLVLLWVAFCLFFFLFKAQRPKNFPPGPFSLPIFGNLLQLNLENPINDLKKLRLRYGNVYSICFGSRPVVVLNGVHAVKEALVNQSVEFAGRPQDLMINHVTKNEGVVLLNHGPVWRDVRRFSLMTLRNFGLGKQSMEERILGEVSYITSHLEKCAGKSMDPQNLFHKAASNIITTVLFGTRYEHEDKFLQLFIQLFKELSKIANGPWAMIYDTFPVVRNLPLPFQKAFQKFEVLKDAVKDLISQHKMSWVPRQPRDLLDCYLDEMEKREDDSSFNESQLVTLLLDLHFAGTDTTSNTLLTTFLYLMTHPDVQERCQKEIDQVLGEKLQASFEDRHRMPYTQAMIHEAQRVANTVPLSVFHTTTKDTQLMGYDIPKGTLIIPNLSSVLNEESQWKFPHDFNPSNFLNDEGEFVKPEAFMPFSTGPRMCLGEGLARMELFLVLVTLLRHFQFIWPEDAGEPDYSTIFGATMSPKPYRMDVRLRNKRECVIQSQNTTE</sequence>
<evidence type="ECO:0000256" key="4">
    <source>
        <dbReference type="ARBA" id="ARBA00022617"/>
    </source>
</evidence>
<dbReference type="PROSITE" id="PS00086">
    <property type="entry name" value="CYTOCHROME_P450"/>
    <property type="match status" value="1"/>
</dbReference>
<dbReference type="PRINTS" id="PR00463">
    <property type="entry name" value="EP450I"/>
</dbReference>
<dbReference type="OrthoDB" id="2789670at2759"/>
<proteinExistence type="inferred from homology"/>
<evidence type="ECO:0000256" key="12">
    <source>
        <dbReference type="SAM" id="SignalP"/>
    </source>
</evidence>
<evidence type="ECO:0000313" key="14">
    <source>
        <dbReference type="Proteomes" id="UP000829720"/>
    </source>
</evidence>
<dbReference type="GO" id="GO:0006082">
    <property type="term" value="P:organic acid metabolic process"/>
    <property type="evidence" value="ECO:0007669"/>
    <property type="project" value="TreeGrafter"/>
</dbReference>
<evidence type="ECO:0000313" key="13">
    <source>
        <dbReference type="EMBL" id="KAI1889962.1"/>
    </source>
</evidence>
<dbReference type="AlphaFoldDB" id="A0A8T3D1V4"/>
<evidence type="ECO:0000256" key="6">
    <source>
        <dbReference type="ARBA" id="ARBA00023002"/>
    </source>
</evidence>
<evidence type="ECO:0008006" key="15">
    <source>
        <dbReference type="Google" id="ProtNLM"/>
    </source>
</evidence>
<organism evidence="13 14">
    <name type="scientific">Albula goreensis</name>
    <dbReference type="NCBI Taxonomy" id="1534307"/>
    <lineage>
        <taxon>Eukaryota</taxon>
        <taxon>Metazoa</taxon>
        <taxon>Chordata</taxon>
        <taxon>Craniata</taxon>
        <taxon>Vertebrata</taxon>
        <taxon>Euteleostomi</taxon>
        <taxon>Actinopterygii</taxon>
        <taxon>Neopterygii</taxon>
        <taxon>Teleostei</taxon>
        <taxon>Albuliformes</taxon>
        <taxon>Albulidae</taxon>
        <taxon>Albula</taxon>
    </lineage>
</organism>
<dbReference type="GO" id="GO:0005506">
    <property type="term" value="F:iron ion binding"/>
    <property type="evidence" value="ECO:0007669"/>
    <property type="project" value="InterPro"/>
</dbReference>
<evidence type="ECO:0000256" key="8">
    <source>
        <dbReference type="ARBA" id="ARBA00023033"/>
    </source>
</evidence>
<keyword evidence="4 10" id="KW-0349">Heme</keyword>
<evidence type="ECO:0000256" key="11">
    <source>
        <dbReference type="RuleBase" id="RU000461"/>
    </source>
</evidence>
<feature type="signal peptide" evidence="12">
    <location>
        <begin position="1"/>
        <end position="21"/>
    </location>
</feature>
<feature type="binding site" description="axial binding residue" evidence="10">
    <location>
        <position position="431"/>
    </location>
    <ligand>
        <name>heme</name>
        <dbReference type="ChEBI" id="CHEBI:30413"/>
    </ligand>
    <ligandPart>
        <name>Fe</name>
        <dbReference type="ChEBI" id="CHEBI:18248"/>
    </ligandPart>
</feature>
<dbReference type="Pfam" id="PF00067">
    <property type="entry name" value="p450"/>
    <property type="match status" value="1"/>
</dbReference>
<dbReference type="GO" id="GO:0016020">
    <property type="term" value="C:membrane"/>
    <property type="evidence" value="ECO:0007669"/>
    <property type="project" value="UniProtKB-SubCell"/>
</dbReference>
<dbReference type="PRINTS" id="PR00385">
    <property type="entry name" value="P450"/>
</dbReference>
<accession>A0A8T3D1V4</accession>
<dbReference type="EMBL" id="JAERUA010000015">
    <property type="protein sequence ID" value="KAI1889962.1"/>
    <property type="molecule type" value="Genomic_DNA"/>
</dbReference>
<feature type="chain" id="PRO_5035877500" description="Cytochrome P450 2F2-like" evidence="12">
    <location>
        <begin position="22"/>
        <end position="499"/>
    </location>
</feature>
<dbReference type="PANTHER" id="PTHR24300:SF327">
    <property type="entry name" value="CYTOCHROME P450 2F2-RELATED"/>
    <property type="match status" value="1"/>
</dbReference>
<evidence type="ECO:0000256" key="1">
    <source>
        <dbReference type="ARBA" id="ARBA00001971"/>
    </source>
</evidence>
<keyword evidence="14" id="KW-1185">Reference proteome</keyword>
<keyword evidence="9" id="KW-0472">Membrane</keyword>
<dbReference type="PRINTS" id="PR01686">
    <property type="entry name" value="EP450ICYP2D"/>
</dbReference>
<dbReference type="SUPFAM" id="SSF48264">
    <property type="entry name" value="Cytochrome P450"/>
    <property type="match status" value="1"/>
</dbReference>
<evidence type="ECO:0000256" key="5">
    <source>
        <dbReference type="ARBA" id="ARBA00022723"/>
    </source>
</evidence>
<comment type="caution">
    <text evidence="13">The sequence shown here is derived from an EMBL/GenBank/DDBJ whole genome shotgun (WGS) entry which is preliminary data.</text>
</comment>
<evidence type="ECO:0000256" key="3">
    <source>
        <dbReference type="ARBA" id="ARBA00010617"/>
    </source>
</evidence>
<evidence type="ECO:0000256" key="2">
    <source>
        <dbReference type="ARBA" id="ARBA00004370"/>
    </source>
</evidence>
<comment type="similarity">
    <text evidence="3 11">Belongs to the cytochrome P450 family.</text>
</comment>
<gene>
    <name evidence="13" type="ORF">AGOR_G00168310</name>
</gene>
<dbReference type="InterPro" id="IPR017972">
    <property type="entry name" value="Cyt_P450_CS"/>
</dbReference>
<dbReference type="InterPro" id="IPR002401">
    <property type="entry name" value="Cyt_P450_E_grp-I"/>
</dbReference>
<evidence type="ECO:0000256" key="9">
    <source>
        <dbReference type="ARBA" id="ARBA00023136"/>
    </source>
</evidence>
<evidence type="ECO:0000256" key="10">
    <source>
        <dbReference type="PIRSR" id="PIRSR602401-1"/>
    </source>
</evidence>
<protein>
    <recommendedName>
        <fullName evidence="15">Cytochrome P450 2F2-like</fullName>
    </recommendedName>
</protein>
<dbReference type="Gene3D" id="1.10.630.10">
    <property type="entry name" value="Cytochrome P450"/>
    <property type="match status" value="1"/>
</dbReference>
<dbReference type="GO" id="GO:0005737">
    <property type="term" value="C:cytoplasm"/>
    <property type="evidence" value="ECO:0007669"/>
    <property type="project" value="TreeGrafter"/>
</dbReference>
<keyword evidence="12" id="KW-0732">Signal</keyword>
<keyword evidence="6 11" id="KW-0560">Oxidoreductase</keyword>
<dbReference type="InterPro" id="IPR050182">
    <property type="entry name" value="Cytochrome_P450_fam2"/>
</dbReference>
<dbReference type="PANTHER" id="PTHR24300">
    <property type="entry name" value="CYTOCHROME P450 508A4-RELATED"/>
    <property type="match status" value="1"/>
</dbReference>